<accession>A0AC34RQE5</accession>
<name>A0AC34RQE5_9BILA</name>
<sequence length="77" mass="9100">MITSLGNWRSKTFYTLPGVIDAQRNACVLKENVNIIPKENNDSLTGIYLIPDILYPNPEKPWANYCWTYYLYFYSRE</sequence>
<dbReference type="WBParaSite" id="JU765_v2.g9221.t1">
    <property type="protein sequence ID" value="JU765_v2.g9221.t1"/>
    <property type="gene ID" value="JU765_v2.g9221"/>
</dbReference>
<organism evidence="1 2">
    <name type="scientific">Panagrolaimus sp. JU765</name>
    <dbReference type="NCBI Taxonomy" id="591449"/>
    <lineage>
        <taxon>Eukaryota</taxon>
        <taxon>Metazoa</taxon>
        <taxon>Ecdysozoa</taxon>
        <taxon>Nematoda</taxon>
        <taxon>Chromadorea</taxon>
        <taxon>Rhabditida</taxon>
        <taxon>Tylenchina</taxon>
        <taxon>Panagrolaimomorpha</taxon>
        <taxon>Panagrolaimoidea</taxon>
        <taxon>Panagrolaimidae</taxon>
        <taxon>Panagrolaimus</taxon>
    </lineage>
</organism>
<proteinExistence type="predicted"/>
<reference evidence="2" key="1">
    <citation type="submission" date="2022-11" db="UniProtKB">
        <authorList>
            <consortium name="WormBaseParasite"/>
        </authorList>
    </citation>
    <scope>IDENTIFICATION</scope>
</reference>
<evidence type="ECO:0000313" key="1">
    <source>
        <dbReference type="Proteomes" id="UP000887576"/>
    </source>
</evidence>
<dbReference type="Proteomes" id="UP000887576">
    <property type="component" value="Unplaced"/>
</dbReference>
<protein>
    <submittedName>
        <fullName evidence="2">Uncharacterized protein</fullName>
    </submittedName>
</protein>
<evidence type="ECO:0000313" key="2">
    <source>
        <dbReference type="WBParaSite" id="JU765_v2.g9221.t1"/>
    </source>
</evidence>